<proteinExistence type="inferred from homology"/>
<accession>A0ABM1V480</accession>
<dbReference type="RefSeq" id="XP_027770548.1">
    <property type="nucleotide sequence ID" value="XM_027914747.1"/>
</dbReference>
<gene>
    <name evidence="7" type="primary">LOC107011566</name>
</gene>
<evidence type="ECO:0000259" key="5">
    <source>
        <dbReference type="PROSITE" id="PS51471"/>
    </source>
</evidence>
<dbReference type="GeneID" id="107011566"/>
<dbReference type="Pfam" id="PF03171">
    <property type="entry name" value="2OG-FeII_Oxy"/>
    <property type="match status" value="1"/>
</dbReference>
<dbReference type="Pfam" id="PF14226">
    <property type="entry name" value="DIOX_N"/>
    <property type="match status" value="1"/>
</dbReference>
<feature type="domain" description="Fe2OG dioxygenase" evidence="5">
    <location>
        <begin position="181"/>
        <end position="300"/>
    </location>
</feature>
<dbReference type="GO" id="GO:0051213">
    <property type="term" value="F:dioxygenase activity"/>
    <property type="evidence" value="ECO:0007669"/>
    <property type="project" value="UniProtKB-KW"/>
</dbReference>
<dbReference type="PRINTS" id="PR00682">
    <property type="entry name" value="IPNSYNTHASE"/>
</dbReference>
<evidence type="ECO:0000313" key="7">
    <source>
        <dbReference type="RefSeq" id="XP_027770548.1"/>
    </source>
</evidence>
<dbReference type="Proteomes" id="UP000694930">
    <property type="component" value="Chromosome 2"/>
</dbReference>
<comment type="similarity">
    <text evidence="4">Belongs to the iron/ascorbate-dependent oxidoreductase family.</text>
</comment>
<reference evidence="6" key="1">
    <citation type="journal article" date="2014" name="Nat. Genet.">
        <title>The genome of the stress-tolerant wild tomato species Solanum pennellii.</title>
        <authorList>
            <person name="Bolger A."/>
            <person name="Scossa F."/>
            <person name="Bolger M.E."/>
            <person name="Lanz C."/>
            <person name="Maumus F."/>
            <person name="Tohge T."/>
            <person name="Quesneville H."/>
            <person name="Alseekh S."/>
            <person name="Sorensen I."/>
            <person name="Lichtenstein G."/>
            <person name="Fich E.A."/>
            <person name="Conte M."/>
            <person name="Keller H."/>
            <person name="Schneeberger K."/>
            <person name="Schwacke R."/>
            <person name="Ofner I."/>
            <person name="Vrebalov J."/>
            <person name="Xu Y."/>
            <person name="Osorio S."/>
            <person name="Aflitos S.A."/>
            <person name="Schijlen E."/>
            <person name="Jimenez-Gomez J.M."/>
            <person name="Ryngajllo M."/>
            <person name="Kimura S."/>
            <person name="Kumar R."/>
            <person name="Koenig D."/>
            <person name="Headland L.R."/>
            <person name="Maloof J.N."/>
            <person name="Sinha N."/>
            <person name="van Ham R.C."/>
            <person name="Lankhorst R.K."/>
            <person name="Mao L."/>
            <person name="Vogel A."/>
            <person name="Arsova B."/>
            <person name="Panstruga R."/>
            <person name="Fei Z."/>
            <person name="Rose J.K."/>
            <person name="Zamir D."/>
            <person name="Carrari F."/>
            <person name="Giovannoni J.J."/>
            <person name="Weigel D."/>
            <person name="Usadel B."/>
            <person name="Fernie A.R."/>
        </authorList>
    </citation>
    <scope>NUCLEOTIDE SEQUENCE [LARGE SCALE GENOMIC DNA]</scope>
    <source>
        <strain evidence="6">cv. LA0716</strain>
    </source>
</reference>
<keyword evidence="4" id="KW-0560">Oxidoreductase</keyword>
<organism evidence="6 7">
    <name type="scientific">Solanum pennellii</name>
    <name type="common">Tomato</name>
    <name type="synonym">Lycopersicon pennellii</name>
    <dbReference type="NCBI Taxonomy" id="28526"/>
    <lineage>
        <taxon>Eukaryota</taxon>
        <taxon>Viridiplantae</taxon>
        <taxon>Streptophyta</taxon>
        <taxon>Embryophyta</taxon>
        <taxon>Tracheophyta</taxon>
        <taxon>Spermatophyta</taxon>
        <taxon>Magnoliopsida</taxon>
        <taxon>eudicotyledons</taxon>
        <taxon>Gunneridae</taxon>
        <taxon>Pentapetalae</taxon>
        <taxon>asterids</taxon>
        <taxon>lamiids</taxon>
        <taxon>Solanales</taxon>
        <taxon>Solanaceae</taxon>
        <taxon>Solanoideae</taxon>
        <taxon>Solaneae</taxon>
        <taxon>Solanum</taxon>
        <taxon>Solanum subgen. Lycopersicon</taxon>
    </lineage>
</organism>
<keyword evidence="1 4" id="KW-0479">Metal-binding</keyword>
<dbReference type="InterPro" id="IPR005123">
    <property type="entry name" value="Oxoglu/Fe-dep_dioxygenase_dom"/>
</dbReference>
<dbReference type="Gene3D" id="2.60.120.330">
    <property type="entry name" value="B-lactam Antibiotic, Isopenicillin N Synthase, Chain"/>
    <property type="match status" value="1"/>
</dbReference>
<keyword evidence="2" id="KW-0847">Vitamin C</keyword>
<dbReference type="SUPFAM" id="SSF51197">
    <property type="entry name" value="Clavaminate synthase-like"/>
    <property type="match status" value="1"/>
</dbReference>
<keyword evidence="7" id="KW-0223">Dioxygenase</keyword>
<sequence>MVMDFKSIPLIDISALLEKWDHPNVAQDEGVAQVVRQLDHACRHSGFFYVKGHGIPISLMEEIKSVSREYFYQPYEEKIKIKLSAATGYRGYQRFRENITKGIPDMQEAIDFYREVKHGMYGDLGEVMQGSNIWPSNPSKFKQLMELYIDLCTDVSRKIMRGIGLALGGSADEMEGKIAGDPFWVLRTIGYPASSILDEHDKANNVVGCGEHTDYGLLTLLNQDDDIVALQVRNKSGEWISAPPVPGTFVCNIGDMLKPNFDAAVEPLDVCSQKTGGTKNFEGAVYGKHLVSKVINNFVM</sequence>
<protein>
    <submittedName>
        <fullName evidence="7">Probable 2-oxoglutarate-dependent dioxygenase At3g50210 isoform X2</fullName>
    </submittedName>
</protein>
<evidence type="ECO:0000256" key="2">
    <source>
        <dbReference type="ARBA" id="ARBA00022896"/>
    </source>
</evidence>
<dbReference type="PANTHER" id="PTHR47990">
    <property type="entry name" value="2-OXOGLUTARATE (2OG) AND FE(II)-DEPENDENT OXYGENASE SUPERFAMILY PROTEIN-RELATED"/>
    <property type="match status" value="1"/>
</dbReference>
<reference evidence="7" key="2">
    <citation type="submission" date="2025-08" db="UniProtKB">
        <authorList>
            <consortium name="RefSeq"/>
        </authorList>
    </citation>
    <scope>IDENTIFICATION</scope>
</reference>
<evidence type="ECO:0000313" key="6">
    <source>
        <dbReference type="Proteomes" id="UP000694930"/>
    </source>
</evidence>
<dbReference type="PROSITE" id="PS51471">
    <property type="entry name" value="FE2OG_OXY"/>
    <property type="match status" value="1"/>
</dbReference>
<name>A0ABM1V480_SOLPN</name>
<dbReference type="InterPro" id="IPR026992">
    <property type="entry name" value="DIOX_N"/>
</dbReference>
<dbReference type="InterPro" id="IPR050231">
    <property type="entry name" value="Iron_ascorbate_oxido_reductase"/>
</dbReference>
<evidence type="ECO:0000256" key="4">
    <source>
        <dbReference type="RuleBase" id="RU003682"/>
    </source>
</evidence>
<keyword evidence="3 4" id="KW-0408">Iron</keyword>
<keyword evidence="6" id="KW-1185">Reference proteome</keyword>
<dbReference type="InterPro" id="IPR027443">
    <property type="entry name" value="IPNS-like_sf"/>
</dbReference>
<dbReference type="InterPro" id="IPR044861">
    <property type="entry name" value="IPNS-like_FE2OG_OXY"/>
</dbReference>
<evidence type="ECO:0000256" key="3">
    <source>
        <dbReference type="ARBA" id="ARBA00023004"/>
    </source>
</evidence>
<evidence type="ECO:0000256" key="1">
    <source>
        <dbReference type="ARBA" id="ARBA00022723"/>
    </source>
</evidence>